<dbReference type="InterPro" id="IPR011701">
    <property type="entry name" value="MFS"/>
</dbReference>
<comment type="caution">
    <text evidence="5">The sequence shown here is derived from an EMBL/GenBank/DDBJ whole genome shotgun (WGS) entry which is preliminary data.</text>
</comment>
<dbReference type="FunFam" id="1.20.1250.20:FF:000011">
    <property type="entry name" value="MFS multidrug transporter, putative"/>
    <property type="match status" value="1"/>
</dbReference>
<evidence type="ECO:0000256" key="2">
    <source>
        <dbReference type="ARBA" id="ARBA00022692"/>
    </source>
</evidence>
<evidence type="ECO:0000256" key="4">
    <source>
        <dbReference type="ARBA" id="ARBA00023136"/>
    </source>
</evidence>
<comment type="subcellular location">
    <subcellularLocation>
        <location evidence="1">Membrane</location>
        <topology evidence="1">Multi-pass membrane protein</topology>
    </subcellularLocation>
</comment>
<reference evidence="5 6" key="1">
    <citation type="submission" date="2020-01" db="EMBL/GenBank/DDBJ databases">
        <title>Aspergillus terreus IFO 6365 whole genome shotgun sequence.</title>
        <authorList>
            <person name="Kanamasa S."/>
            <person name="Takahashi H."/>
        </authorList>
    </citation>
    <scope>NUCLEOTIDE SEQUENCE [LARGE SCALE GENOMIC DNA]</scope>
    <source>
        <strain evidence="5 6">IFO 6365</strain>
    </source>
</reference>
<dbReference type="GO" id="GO:0140115">
    <property type="term" value="P:export across plasma membrane"/>
    <property type="evidence" value="ECO:0007669"/>
    <property type="project" value="UniProtKB-ARBA"/>
</dbReference>
<dbReference type="GO" id="GO:0022857">
    <property type="term" value="F:transmembrane transporter activity"/>
    <property type="evidence" value="ECO:0007669"/>
    <property type="project" value="InterPro"/>
</dbReference>
<sequence length="484" mass="52235">MPSFARTTNGETRPLLEGHRESELVDLSSLDHPLNPVNLPRWRKWAGASVLGAMTFVVAFASAAFNAAIPVTAIEFHVKPETMGLGTSLFVFGFATGPIIMGPASEVYGRKLPFFLGYVLFVLSQIPVALGQDAPTVLVFRFLGGVTSSVCPAITGGWLADFLLPAERGVAVAIFAATTLVGPSIGAITSQVQLQTAVGWRMTAWTTMILGIVSGVAGFIILPETYLPVVEQRHARKLRQETKDWAVHSRLDEKPVSIREFLTKYLTLPISMLVSEPILLSMTIYISFTFGLIYLLFVAYPVSFVQERGYGAIDGTLPLLSICVGIVVGAFYASWSTLTTVKQKAASGNALVPEDRLHPMIVGAVSLAVGLLWFAWTSSPAISPWPQILAGIPIGVGVQVILLQSLAYLIDIYTTGAASAISGTMIVRSLVGGTFPLFAPQMYRKFGVFWATNMLGIFALALVPIPMVLLFYGARIRSLGKYRN</sequence>
<dbReference type="OrthoDB" id="446368at2759"/>
<dbReference type="PANTHER" id="PTHR23502:SF47">
    <property type="entry name" value="MAJOR FACILITATOR SUPERFAMILY (MFS) PROFILE DOMAIN-CONTAINING PROTEIN-RELATED"/>
    <property type="match status" value="1"/>
</dbReference>
<evidence type="ECO:0000256" key="1">
    <source>
        <dbReference type="ARBA" id="ARBA00004141"/>
    </source>
</evidence>
<dbReference type="VEuPathDB" id="FungiDB:ATEG_03436"/>
<dbReference type="PROSITE" id="PS50850">
    <property type="entry name" value="MFS"/>
    <property type="match status" value="1"/>
</dbReference>
<keyword evidence="2" id="KW-0812">Transmembrane</keyword>
<dbReference type="PANTHER" id="PTHR23502">
    <property type="entry name" value="MAJOR FACILITATOR SUPERFAMILY"/>
    <property type="match status" value="1"/>
</dbReference>
<dbReference type="InterPro" id="IPR005829">
    <property type="entry name" value="Sugar_transporter_CS"/>
</dbReference>
<dbReference type="Proteomes" id="UP000452235">
    <property type="component" value="Unassembled WGS sequence"/>
</dbReference>
<proteinExistence type="predicted"/>
<dbReference type="InterPro" id="IPR020846">
    <property type="entry name" value="MFS_dom"/>
</dbReference>
<name>A0A5M3Z1B3_ASPTE</name>
<keyword evidence="3" id="KW-1133">Transmembrane helix</keyword>
<accession>A0A5M3Z1B3</accession>
<dbReference type="EMBL" id="BLJY01000006">
    <property type="protein sequence ID" value="GFF17315.1"/>
    <property type="molecule type" value="Genomic_DNA"/>
</dbReference>
<keyword evidence="6" id="KW-1185">Reference proteome</keyword>
<keyword evidence="4" id="KW-0472">Membrane</keyword>
<organism evidence="5 6">
    <name type="scientific">Aspergillus terreus</name>
    <dbReference type="NCBI Taxonomy" id="33178"/>
    <lineage>
        <taxon>Eukaryota</taxon>
        <taxon>Fungi</taxon>
        <taxon>Dikarya</taxon>
        <taxon>Ascomycota</taxon>
        <taxon>Pezizomycotina</taxon>
        <taxon>Eurotiomycetes</taxon>
        <taxon>Eurotiomycetidae</taxon>
        <taxon>Eurotiales</taxon>
        <taxon>Aspergillaceae</taxon>
        <taxon>Aspergillus</taxon>
        <taxon>Aspergillus subgen. Circumdati</taxon>
    </lineage>
</organism>
<evidence type="ECO:0000313" key="6">
    <source>
        <dbReference type="Proteomes" id="UP000452235"/>
    </source>
</evidence>
<dbReference type="PROSITE" id="PS00216">
    <property type="entry name" value="SUGAR_TRANSPORT_1"/>
    <property type="match status" value="1"/>
</dbReference>
<dbReference type="GO" id="GO:0005886">
    <property type="term" value="C:plasma membrane"/>
    <property type="evidence" value="ECO:0007669"/>
    <property type="project" value="TreeGrafter"/>
</dbReference>
<dbReference type="SUPFAM" id="SSF103473">
    <property type="entry name" value="MFS general substrate transporter"/>
    <property type="match status" value="1"/>
</dbReference>
<evidence type="ECO:0000256" key="3">
    <source>
        <dbReference type="ARBA" id="ARBA00022989"/>
    </source>
</evidence>
<dbReference type="Gene3D" id="1.20.1250.20">
    <property type="entry name" value="MFS general substrate transporter like domains"/>
    <property type="match status" value="1"/>
</dbReference>
<evidence type="ECO:0000313" key="5">
    <source>
        <dbReference type="EMBL" id="GFF17315.1"/>
    </source>
</evidence>
<protein>
    <submittedName>
        <fullName evidence="5">MFS multidrug transporter</fullName>
    </submittedName>
</protein>
<dbReference type="AlphaFoldDB" id="A0A5M3Z1B3"/>
<dbReference type="GO" id="GO:0042908">
    <property type="term" value="P:xenobiotic transport"/>
    <property type="evidence" value="ECO:0007669"/>
    <property type="project" value="UniProtKB-ARBA"/>
</dbReference>
<dbReference type="Pfam" id="PF07690">
    <property type="entry name" value="MFS_1"/>
    <property type="match status" value="1"/>
</dbReference>
<gene>
    <name evidence="5" type="ORF">ATEIFO6365_0006066300</name>
</gene>
<dbReference type="InterPro" id="IPR036259">
    <property type="entry name" value="MFS_trans_sf"/>
</dbReference>